<reference evidence="3" key="1">
    <citation type="submission" date="2021-06" db="EMBL/GenBank/DDBJ databases">
        <authorList>
            <person name="Kallberg Y."/>
            <person name="Tangrot J."/>
            <person name="Rosling A."/>
        </authorList>
    </citation>
    <scope>NUCLEOTIDE SEQUENCE</scope>
    <source>
        <strain evidence="3">IN212</strain>
    </source>
</reference>
<dbReference type="Proteomes" id="UP000789396">
    <property type="component" value="Unassembled WGS sequence"/>
</dbReference>
<sequence length="1018" mass="117480">MKECEGCYCQMMADCPYDFCFDCSDCDKMQCGENFDPDAGNCCACFGKKSGDPNLKRKPLTFTQKQRLHFEQIKRQMEDLIEEIKDKEDIDGMRTAKDIEDMKSNKVTIKYNGKDYEIEKKTDEQKAKPKGDDNGTEITIKNYKERIAKKITYIGGPILDLKEEIKIGYKKLDSEQQKLFRLKLENFEEEKELIKQLEKEKAMLSKALDFQKRMRENFPQEKIDKLPLTEKLKTQTPNQLSYYGVTRCQYCFLEKVAEVQYQLKQATYQQGQTSWIDNKKETAKYQHRIDNLLSTKRDDLDKALSILTEKEKESMIRNIGLKAVSQLSSEEIEHHPPELIEIKKKQVLPKENLWTPPCIVERIPAGTVYYEIAVNGREFVPNYGERQEINKERTEKKLVFFELSKDSKKGGELKIEYNFLPLPSKWGEIKKKVVKELMEAKRPTTKSDGSLYKEIKRGTEKQKTDKYPQINYFLVKVENTTITLIFQNLKGYDLDRPNICLTDIIDARKVYVQVRAELDLIWRDYGHFCEIENLVDKFFKPGDGDKPFLLYLIDKDHEGKYEWGDLGAVSSKKLWIKSKELHFSTLPDIFLKQPHLLKHGKTLNLRHAKIRKIDGQLKMIYRVYRKSSIEGITYIFESGEILFVNVGTDLNNILTGEKYKDTIGLGDNKDIPHANEPKPDQAKQTDLKAKSTNKDKVKEVEPTYKGEVMEGFSMPLTSPTGNRQGIEKVTPGEDIDKKGPKNEGGDNVSIDTTALYINKQSYCRGPNGDIIDTLMQALLASHRKRPDSGIEVRVTEGKYDYRMVGYNLHALDEARGVEANYFTVAIRGTTKTGHVSIQAGLRKKSDPSIELIGEKDDKEKEKDFIIQDYKDNTLPDLGTEIDTELDLDLDDDRDDQDLEEIDVDPDADEKEREDDTDFDADRDKDRDRDKEDDVDDDLDCGNCGEEHRDGADHKCDELPDPYGCETIYCEPTCPKCDKDIDECNGECDEPADYEEPEPEETEDFEPSTEEDCNYEREG</sequence>
<evidence type="ECO:0000313" key="3">
    <source>
        <dbReference type="EMBL" id="CAG8449445.1"/>
    </source>
</evidence>
<dbReference type="AlphaFoldDB" id="A0A9N8VB54"/>
<keyword evidence="1" id="KW-0175">Coiled coil</keyword>
<feature type="compositionally biased region" description="Basic and acidic residues" evidence="2">
    <location>
        <begin position="919"/>
        <end position="931"/>
    </location>
</feature>
<feature type="region of interest" description="Disordered" evidence="2">
    <location>
        <begin position="885"/>
        <end position="957"/>
    </location>
</feature>
<feature type="region of interest" description="Disordered" evidence="2">
    <location>
        <begin position="711"/>
        <end position="746"/>
    </location>
</feature>
<feature type="compositionally biased region" description="Basic and acidic residues" evidence="2">
    <location>
        <begin position="944"/>
        <end position="957"/>
    </location>
</feature>
<comment type="caution">
    <text evidence="3">The sequence shown here is derived from an EMBL/GenBank/DDBJ whole genome shotgun (WGS) entry which is preliminary data.</text>
</comment>
<name>A0A9N8VB54_9GLOM</name>
<accession>A0A9N8VB54</accession>
<organism evidence="3 4">
    <name type="scientific">Racocetra fulgida</name>
    <dbReference type="NCBI Taxonomy" id="60492"/>
    <lineage>
        <taxon>Eukaryota</taxon>
        <taxon>Fungi</taxon>
        <taxon>Fungi incertae sedis</taxon>
        <taxon>Mucoromycota</taxon>
        <taxon>Glomeromycotina</taxon>
        <taxon>Glomeromycetes</taxon>
        <taxon>Diversisporales</taxon>
        <taxon>Gigasporaceae</taxon>
        <taxon>Racocetra</taxon>
    </lineage>
</organism>
<keyword evidence="4" id="KW-1185">Reference proteome</keyword>
<gene>
    <name evidence="3" type="ORF">RFULGI_LOCUS149</name>
</gene>
<protein>
    <submittedName>
        <fullName evidence="3">17227_t:CDS:1</fullName>
    </submittedName>
</protein>
<proteinExistence type="predicted"/>
<feature type="coiled-coil region" evidence="1">
    <location>
        <begin position="180"/>
        <end position="214"/>
    </location>
</feature>
<evidence type="ECO:0000313" key="4">
    <source>
        <dbReference type="Proteomes" id="UP000789396"/>
    </source>
</evidence>
<dbReference type="EMBL" id="CAJVPZ010000020">
    <property type="protein sequence ID" value="CAG8449445.1"/>
    <property type="molecule type" value="Genomic_DNA"/>
</dbReference>
<evidence type="ECO:0000256" key="1">
    <source>
        <dbReference type="SAM" id="Coils"/>
    </source>
</evidence>
<feature type="compositionally biased region" description="Acidic residues" evidence="2">
    <location>
        <begin position="885"/>
        <end position="918"/>
    </location>
</feature>
<feature type="region of interest" description="Disordered" evidence="2">
    <location>
        <begin position="665"/>
        <end position="698"/>
    </location>
</feature>
<feature type="region of interest" description="Disordered" evidence="2">
    <location>
        <begin position="984"/>
        <end position="1018"/>
    </location>
</feature>
<dbReference type="OrthoDB" id="2492856at2759"/>
<feature type="compositionally biased region" description="Basic and acidic residues" evidence="2">
    <location>
        <begin position="730"/>
        <end position="744"/>
    </location>
</feature>
<evidence type="ECO:0000256" key="2">
    <source>
        <dbReference type="SAM" id="MobiDB-lite"/>
    </source>
</evidence>
<feature type="compositionally biased region" description="Acidic residues" evidence="2">
    <location>
        <begin position="984"/>
        <end position="1012"/>
    </location>
</feature>